<dbReference type="EMBL" id="JAACJO010000001">
    <property type="protein sequence ID" value="KAF5363390.1"/>
    <property type="molecule type" value="Genomic_DNA"/>
</dbReference>
<dbReference type="GO" id="GO:0008239">
    <property type="term" value="F:dipeptidyl-peptidase activity"/>
    <property type="evidence" value="ECO:0007669"/>
    <property type="project" value="TreeGrafter"/>
</dbReference>
<evidence type="ECO:0000256" key="7">
    <source>
        <dbReference type="SAM" id="SignalP"/>
    </source>
</evidence>
<keyword evidence="5" id="KW-0325">Glycoprotein</keyword>
<keyword evidence="3 7" id="KW-0732">Signal</keyword>
<dbReference type="PANTHER" id="PTHR11010">
    <property type="entry name" value="PROTEASE S28 PRO-X CARBOXYPEPTIDASE-RELATED"/>
    <property type="match status" value="1"/>
</dbReference>
<dbReference type="GO" id="GO:0006508">
    <property type="term" value="P:proteolysis"/>
    <property type="evidence" value="ECO:0007669"/>
    <property type="project" value="UniProtKB-KW"/>
</dbReference>
<protein>
    <recommendedName>
        <fullName evidence="10">Peptidase S28</fullName>
    </recommendedName>
</protein>
<dbReference type="InterPro" id="IPR029058">
    <property type="entry name" value="AB_hydrolase_fold"/>
</dbReference>
<evidence type="ECO:0000313" key="8">
    <source>
        <dbReference type="EMBL" id="KAF5363390.1"/>
    </source>
</evidence>
<dbReference type="Proteomes" id="UP000559027">
    <property type="component" value="Unassembled WGS sequence"/>
</dbReference>
<evidence type="ECO:0000256" key="6">
    <source>
        <dbReference type="SAM" id="MobiDB-lite"/>
    </source>
</evidence>
<name>A0A8H5GEK7_9AGAR</name>
<feature type="region of interest" description="Disordered" evidence="6">
    <location>
        <begin position="522"/>
        <end position="564"/>
    </location>
</feature>
<keyword evidence="4" id="KW-0378">Hydrolase</keyword>
<evidence type="ECO:0000256" key="2">
    <source>
        <dbReference type="ARBA" id="ARBA00022670"/>
    </source>
</evidence>
<dbReference type="GO" id="GO:0070008">
    <property type="term" value="F:serine-type exopeptidase activity"/>
    <property type="evidence" value="ECO:0007669"/>
    <property type="project" value="InterPro"/>
</dbReference>
<evidence type="ECO:0000313" key="9">
    <source>
        <dbReference type="Proteomes" id="UP000559027"/>
    </source>
</evidence>
<dbReference type="Gene3D" id="3.40.50.1820">
    <property type="entry name" value="alpha/beta hydrolase"/>
    <property type="match status" value="2"/>
</dbReference>
<evidence type="ECO:0000256" key="1">
    <source>
        <dbReference type="ARBA" id="ARBA00011079"/>
    </source>
</evidence>
<feature type="chain" id="PRO_5034172932" description="Peptidase S28" evidence="7">
    <location>
        <begin position="20"/>
        <end position="564"/>
    </location>
</feature>
<keyword evidence="9" id="KW-1185">Reference proteome</keyword>
<dbReference type="InterPro" id="IPR008758">
    <property type="entry name" value="Peptidase_S28"/>
</dbReference>
<feature type="signal peptide" evidence="7">
    <location>
        <begin position="1"/>
        <end position="19"/>
    </location>
</feature>
<gene>
    <name evidence="8" type="ORF">D9756_000243</name>
</gene>
<comment type="caution">
    <text evidence="8">The sequence shown here is derived from an EMBL/GenBank/DDBJ whole genome shotgun (WGS) entry which is preliminary data.</text>
</comment>
<dbReference type="AlphaFoldDB" id="A0A8H5GEK7"/>
<organism evidence="8 9">
    <name type="scientific">Leucocoprinus leucothites</name>
    <dbReference type="NCBI Taxonomy" id="201217"/>
    <lineage>
        <taxon>Eukaryota</taxon>
        <taxon>Fungi</taxon>
        <taxon>Dikarya</taxon>
        <taxon>Basidiomycota</taxon>
        <taxon>Agaricomycotina</taxon>
        <taxon>Agaricomycetes</taxon>
        <taxon>Agaricomycetidae</taxon>
        <taxon>Agaricales</taxon>
        <taxon>Agaricineae</taxon>
        <taxon>Agaricaceae</taxon>
        <taxon>Leucocoprinus</taxon>
    </lineage>
</organism>
<comment type="similarity">
    <text evidence="1">Belongs to the peptidase S28 family.</text>
</comment>
<keyword evidence="2" id="KW-0645">Protease</keyword>
<dbReference type="PANTHER" id="PTHR11010:SF23">
    <property type="entry name" value="SERINE PEPTIDASE"/>
    <property type="match status" value="1"/>
</dbReference>
<evidence type="ECO:0000256" key="4">
    <source>
        <dbReference type="ARBA" id="ARBA00022801"/>
    </source>
</evidence>
<dbReference type="Pfam" id="PF05577">
    <property type="entry name" value="Peptidase_S28"/>
    <property type="match status" value="1"/>
</dbReference>
<dbReference type="SUPFAM" id="SSF53474">
    <property type="entry name" value="alpha/beta-Hydrolases"/>
    <property type="match status" value="1"/>
</dbReference>
<reference evidence="8 9" key="1">
    <citation type="journal article" date="2020" name="ISME J.">
        <title>Uncovering the hidden diversity of litter-decomposition mechanisms in mushroom-forming fungi.</title>
        <authorList>
            <person name="Floudas D."/>
            <person name="Bentzer J."/>
            <person name="Ahren D."/>
            <person name="Johansson T."/>
            <person name="Persson P."/>
            <person name="Tunlid A."/>
        </authorList>
    </citation>
    <scope>NUCLEOTIDE SEQUENCE [LARGE SCALE GENOMIC DNA]</scope>
    <source>
        <strain evidence="8 9">CBS 146.42</strain>
    </source>
</reference>
<evidence type="ECO:0008006" key="10">
    <source>
        <dbReference type="Google" id="ProtNLM"/>
    </source>
</evidence>
<accession>A0A8H5GEK7</accession>
<sequence>MFRIAVFVASLLLADTARAVTADGRSHGNMIKPPGVPLIKADGFQSPIVSRNGTVLPPYNKTYIFDQLIDHNDPSRGTFKQRFWHTYEFYEPGGPIILMTPGEVNANGYADGYLSNRTINGQIAQQQNGSAIVLEHRFYGLSNPINDLKSESLKLHTIQQAIDDLEYFAKNVVLPQPDGDQVTPDKAPWVLVGGSYSGALTSWAMVNKPGLFAAGYASSGVVEAILDFWQYFEPEREHMPQNCSADVQTAIAHIDEVFSGRNTTAIQEIKELFGLGEMTHLDDVAGALRNNLWDWQSLQPTSGPRTQFYAFCDALEVKNGVSAPAKGWGLEHALQAWGDLWTKGGYLQRLCGDTSPEQCLGTYDPDQAYYTDTDIDNNNRSWFWIVCNEVGYLQEGAPKGRPSLVTRLVQPPYDLRQCQLMFPEAFPEPPKVDIRGTNTKYKGWAVRIKNIFFANGMRDPWRDATISAEGLNVASTPDQPIHIGDGFHCSDLSTASSLVDPTILAVQQAALKSMRTWIADWKPTTAGGERRPAPSAGSNSTPQGRPVPAPAKPISAWSKGAGIA</sequence>
<evidence type="ECO:0000256" key="3">
    <source>
        <dbReference type="ARBA" id="ARBA00022729"/>
    </source>
</evidence>
<proteinExistence type="inferred from homology"/>
<dbReference type="OrthoDB" id="1735038at2759"/>
<evidence type="ECO:0000256" key="5">
    <source>
        <dbReference type="ARBA" id="ARBA00023180"/>
    </source>
</evidence>